<feature type="compositionally biased region" description="Low complexity" evidence="13">
    <location>
        <begin position="1"/>
        <end position="29"/>
    </location>
</feature>
<evidence type="ECO:0000313" key="16">
    <source>
        <dbReference type="Proteomes" id="UP000248889"/>
    </source>
</evidence>
<proteinExistence type="inferred from homology"/>
<keyword evidence="16" id="KW-1185">Reference proteome</keyword>
<dbReference type="AlphaFoldDB" id="A0A2X0IN91"/>
<dbReference type="EC" id="3.4.21.88" evidence="15"/>
<dbReference type="OrthoDB" id="9802364at2"/>
<dbReference type="InterPro" id="IPR006200">
    <property type="entry name" value="LexA"/>
</dbReference>
<dbReference type="GO" id="GO:0009432">
    <property type="term" value="P:SOS response"/>
    <property type="evidence" value="ECO:0007669"/>
    <property type="project" value="UniProtKB-KW"/>
</dbReference>
<keyword evidence="4" id="KW-0227">DNA damage</keyword>
<keyword evidence="8" id="KW-0238">DNA-binding</keyword>
<keyword evidence="3" id="KW-0235">DNA replication</keyword>
<feature type="region of interest" description="Disordered" evidence="13">
    <location>
        <begin position="1"/>
        <end position="40"/>
    </location>
</feature>
<dbReference type="Pfam" id="PF00717">
    <property type="entry name" value="Peptidase_S24"/>
    <property type="match status" value="1"/>
</dbReference>
<dbReference type="PRINTS" id="PR00726">
    <property type="entry name" value="LEXASERPTASE"/>
</dbReference>
<keyword evidence="2" id="KW-0678">Repressor</keyword>
<dbReference type="InterPro" id="IPR050077">
    <property type="entry name" value="LexA_repressor"/>
</dbReference>
<dbReference type="InterPro" id="IPR015927">
    <property type="entry name" value="Peptidase_S24_S26A/B/C"/>
</dbReference>
<keyword evidence="11" id="KW-0742">SOS response</keyword>
<keyword evidence="5 12" id="KW-0378">Hydrolase</keyword>
<organism evidence="15 16">
    <name type="scientific">Streptacidiphilus pinicola</name>
    <dbReference type="NCBI Taxonomy" id="2219663"/>
    <lineage>
        <taxon>Bacteria</taxon>
        <taxon>Bacillati</taxon>
        <taxon>Actinomycetota</taxon>
        <taxon>Actinomycetes</taxon>
        <taxon>Kitasatosporales</taxon>
        <taxon>Streptomycetaceae</taxon>
        <taxon>Streptacidiphilus</taxon>
    </lineage>
</organism>
<gene>
    <name evidence="15" type="primary">lexA</name>
    <name evidence="15" type="ORF">DN069_13645</name>
</gene>
<dbReference type="GO" id="GO:0006281">
    <property type="term" value="P:DNA repair"/>
    <property type="evidence" value="ECO:0007669"/>
    <property type="project" value="UniProtKB-KW"/>
</dbReference>
<comment type="similarity">
    <text evidence="1 12">Belongs to the peptidase S24 family.</text>
</comment>
<dbReference type="GO" id="GO:0045892">
    <property type="term" value="P:negative regulation of DNA-templated transcription"/>
    <property type="evidence" value="ECO:0007669"/>
    <property type="project" value="InterPro"/>
</dbReference>
<keyword evidence="6 12" id="KW-0068">Autocatalytic cleavage</keyword>
<protein>
    <submittedName>
        <fullName evidence="15">Repressor LexA</fullName>
        <ecNumber evidence="15">3.4.21.88</ecNumber>
    </submittedName>
</protein>
<evidence type="ECO:0000256" key="8">
    <source>
        <dbReference type="ARBA" id="ARBA00023125"/>
    </source>
</evidence>
<dbReference type="EMBL" id="QKYN01000053">
    <property type="protein sequence ID" value="RAG85003.1"/>
    <property type="molecule type" value="Genomic_DNA"/>
</dbReference>
<dbReference type="InterPro" id="IPR039418">
    <property type="entry name" value="LexA-like"/>
</dbReference>
<evidence type="ECO:0000256" key="5">
    <source>
        <dbReference type="ARBA" id="ARBA00022801"/>
    </source>
</evidence>
<sequence>MSSSCSSSPSRCTTRPAASRRPTRPCCAATSSVARPPGTGSAALRSAGTCVAAGRPLERAGYLQRDPHRPRVYVLTDLMGGDDTALAAEEGEPTAPVLVPLVGQIAAGVPITAEEHVEELLPVPPTLLPAAGPFFALKVCGDSMTGARILDGDTVVVRATQAADHGDIVAALVDETEATVKRLHHGGRGGSWLVPANGNYEPIPAKGALILGTVVAVLRKV</sequence>
<keyword evidence="7" id="KW-0805">Transcription regulation</keyword>
<dbReference type="PANTHER" id="PTHR33516">
    <property type="entry name" value="LEXA REPRESSOR"/>
    <property type="match status" value="1"/>
</dbReference>
<dbReference type="SUPFAM" id="SSF51306">
    <property type="entry name" value="LexA/Signal peptidase"/>
    <property type="match status" value="1"/>
</dbReference>
<evidence type="ECO:0000256" key="6">
    <source>
        <dbReference type="ARBA" id="ARBA00022813"/>
    </source>
</evidence>
<evidence type="ECO:0000256" key="9">
    <source>
        <dbReference type="ARBA" id="ARBA00023163"/>
    </source>
</evidence>
<comment type="caution">
    <text evidence="15">The sequence shown here is derived from an EMBL/GenBank/DDBJ whole genome shotgun (WGS) entry which is preliminary data.</text>
</comment>
<accession>A0A2X0IN91</accession>
<keyword evidence="9" id="KW-0804">Transcription</keyword>
<evidence type="ECO:0000256" key="7">
    <source>
        <dbReference type="ARBA" id="ARBA00023015"/>
    </source>
</evidence>
<evidence type="ECO:0000259" key="14">
    <source>
        <dbReference type="Pfam" id="PF00717"/>
    </source>
</evidence>
<evidence type="ECO:0000256" key="1">
    <source>
        <dbReference type="ARBA" id="ARBA00007484"/>
    </source>
</evidence>
<dbReference type="PANTHER" id="PTHR33516:SF2">
    <property type="entry name" value="LEXA REPRESSOR-RELATED"/>
    <property type="match status" value="1"/>
</dbReference>
<dbReference type="CDD" id="cd06529">
    <property type="entry name" value="S24_LexA-like"/>
    <property type="match status" value="1"/>
</dbReference>
<dbReference type="InterPro" id="IPR006197">
    <property type="entry name" value="Peptidase_S24_LexA"/>
</dbReference>
<dbReference type="Gene3D" id="2.10.109.10">
    <property type="entry name" value="Umud Fragment, subunit A"/>
    <property type="match status" value="1"/>
</dbReference>
<evidence type="ECO:0000313" key="15">
    <source>
        <dbReference type="EMBL" id="RAG85003.1"/>
    </source>
</evidence>
<dbReference type="GO" id="GO:0003677">
    <property type="term" value="F:DNA binding"/>
    <property type="evidence" value="ECO:0007669"/>
    <property type="project" value="UniProtKB-KW"/>
</dbReference>
<dbReference type="GO" id="GO:0006260">
    <property type="term" value="P:DNA replication"/>
    <property type="evidence" value="ECO:0007669"/>
    <property type="project" value="UniProtKB-KW"/>
</dbReference>
<evidence type="ECO:0000256" key="2">
    <source>
        <dbReference type="ARBA" id="ARBA00022491"/>
    </source>
</evidence>
<evidence type="ECO:0000256" key="4">
    <source>
        <dbReference type="ARBA" id="ARBA00022763"/>
    </source>
</evidence>
<evidence type="ECO:0000256" key="11">
    <source>
        <dbReference type="ARBA" id="ARBA00023236"/>
    </source>
</evidence>
<dbReference type="RefSeq" id="WP_111501224.1">
    <property type="nucleotide sequence ID" value="NZ_QKYN01000053.1"/>
</dbReference>
<dbReference type="NCBIfam" id="TIGR00498">
    <property type="entry name" value="lexA"/>
    <property type="match status" value="1"/>
</dbReference>
<keyword evidence="10" id="KW-0234">DNA repair</keyword>
<evidence type="ECO:0000256" key="12">
    <source>
        <dbReference type="RuleBase" id="RU003991"/>
    </source>
</evidence>
<name>A0A2X0IN91_9ACTN</name>
<dbReference type="Proteomes" id="UP000248889">
    <property type="component" value="Unassembled WGS sequence"/>
</dbReference>
<feature type="domain" description="Peptidase S24/S26A/S26B/S26C" evidence="14">
    <location>
        <begin position="100"/>
        <end position="215"/>
    </location>
</feature>
<evidence type="ECO:0000256" key="10">
    <source>
        <dbReference type="ARBA" id="ARBA00023204"/>
    </source>
</evidence>
<evidence type="ECO:0000256" key="3">
    <source>
        <dbReference type="ARBA" id="ARBA00022705"/>
    </source>
</evidence>
<dbReference type="InterPro" id="IPR036286">
    <property type="entry name" value="LexA/Signal_pep-like_sf"/>
</dbReference>
<dbReference type="GO" id="GO:0004252">
    <property type="term" value="F:serine-type endopeptidase activity"/>
    <property type="evidence" value="ECO:0007669"/>
    <property type="project" value="UniProtKB-EC"/>
</dbReference>
<reference evidence="15 16" key="1">
    <citation type="submission" date="2018-06" db="EMBL/GenBank/DDBJ databases">
        <title>Streptacidiphilus pinicola sp. nov., isolated from pine grove soil.</title>
        <authorList>
            <person name="Roh S.G."/>
            <person name="Park S."/>
            <person name="Kim M.-K."/>
            <person name="Yun B.-R."/>
            <person name="Park J."/>
            <person name="Kim M.J."/>
            <person name="Kim Y.S."/>
            <person name="Kim S.B."/>
        </authorList>
    </citation>
    <scope>NUCLEOTIDE SEQUENCE [LARGE SCALE GENOMIC DNA]</scope>
    <source>
        <strain evidence="15 16">MMS16-CNU450</strain>
    </source>
</reference>
<evidence type="ECO:0000256" key="13">
    <source>
        <dbReference type="SAM" id="MobiDB-lite"/>
    </source>
</evidence>